<comment type="caution">
    <text evidence="2">The sequence shown here is derived from an EMBL/GenBank/DDBJ whole genome shotgun (WGS) entry which is preliminary data.</text>
</comment>
<dbReference type="Proteomes" id="UP000593577">
    <property type="component" value="Unassembled WGS sequence"/>
</dbReference>
<organism evidence="2 3">
    <name type="scientific">Gossypium aridum</name>
    <name type="common">American cotton</name>
    <name type="synonym">Erioxylum aridum</name>
    <dbReference type="NCBI Taxonomy" id="34290"/>
    <lineage>
        <taxon>Eukaryota</taxon>
        <taxon>Viridiplantae</taxon>
        <taxon>Streptophyta</taxon>
        <taxon>Embryophyta</taxon>
        <taxon>Tracheophyta</taxon>
        <taxon>Spermatophyta</taxon>
        <taxon>Magnoliopsida</taxon>
        <taxon>eudicotyledons</taxon>
        <taxon>Gunneridae</taxon>
        <taxon>Pentapetalae</taxon>
        <taxon>rosids</taxon>
        <taxon>malvids</taxon>
        <taxon>Malvales</taxon>
        <taxon>Malvaceae</taxon>
        <taxon>Malvoideae</taxon>
        <taxon>Gossypium</taxon>
    </lineage>
</organism>
<evidence type="ECO:0000313" key="3">
    <source>
        <dbReference type="Proteomes" id="UP000593577"/>
    </source>
</evidence>
<dbReference type="Pfam" id="PF14111">
    <property type="entry name" value="DUF4283"/>
    <property type="match status" value="1"/>
</dbReference>
<reference evidence="2 3" key="1">
    <citation type="journal article" date="2019" name="Genome Biol. Evol.">
        <title>Insights into the evolution of the New World diploid cottons (Gossypium, subgenus Houzingenia) based on genome sequencing.</title>
        <authorList>
            <person name="Grover C.E."/>
            <person name="Arick M.A. 2nd"/>
            <person name="Thrash A."/>
            <person name="Conover J.L."/>
            <person name="Sanders W.S."/>
            <person name="Peterson D.G."/>
            <person name="Frelichowski J.E."/>
            <person name="Scheffler J.A."/>
            <person name="Scheffler B.E."/>
            <person name="Wendel J.F."/>
        </authorList>
    </citation>
    <scope>NUCLEOTIDE SEQUENCE [LARGE SCALE GENOMIC DNA]</scope>
    <source>
        <strain evidence="2">185</strain>
        <tissue evidence="2">Leaf</tissue>
    </source>
</reference>
<evidence type="ECO:0000313" key="2">
    <source>
        <dbReference type="EMBL" id="MBA0700508.1"/>
    </source>
</evidence>
<dbReference type="EMBL" id="JABFAA010033957">
    <property type="protein sequence ID" value="MBA0700508.1"/>
    <property type="molecule type" value="Genomic_DNA"/>
</dbReference>
<keyword evidence="3" id="KW-1185">Reference proteome</keyword>
<dbReference type="InterPro" id="IPR040256">
    <property type="entry name" value="At4g02000-like"/>
</dbReference>
<sequence length="137" mass="15882">MENDLANLALTDEEEEAFEEDAAVFDQNLQLCLVGRCLTDSIVHFPLLRNTMADLWHPIRGICISDLGERHFLFQFFHEVDIRRVLAGTPWFFNNHLLLLHRIQPGENHSLVLLIFTEFWVQVHDLPPGMVSETMAK</sequence>
<proteinExistence type="predicted"/>
<name>A0A7J8YLN4_GOSAI</name>
<dbReference type="AlphaFoldDB" id="A0A7J8YLN4"/>
<protein>
    <recommendedName>
        <fullName evidence="1">DUF4283 domain-containing protein</fullName>
    </recommendedName>
</protein>
<dbReference type="PANTHER" id="PTHR31286">
    <property type="entry name" value="GLYCINE-RICH CELL WALL STRUCTURAL PROTEIN 1.8-LIKE"/>
    <property type="match status" value="1"/>
</dbReference>
<accession>A0A7J8YLN4</accession>
<feature type="domain" description="DUF4283" evidence="1">
    <location>
        <begin position="27"/>
        <end position="108"/>
    </location>
</feature>
<dbReference type="InterPro" id="IPR025558">
    <property type="entry name" value="DUF4283"/>
</dbReference>
<evidence type="ECO:0000259" key="1">
    <source>
        <dbReference type="Pfam" id="PF14111"/>
    </source>
</evidence>
<dbReference type="PANTHER" id="PTHR31286:SF153">
    <property type="entry name" value="DUF4283 DOMAIN PROTEIN"/>
    <property type="match status" value="1"/>
</dbReference>
<gene>
    <name evidence="2" type="ORF">Goari_027454</name>
</gene>